<proteinExistence type="predicted"/>
<name>A0AAX0WYF3_9GAMM</name>
<protein>
    <recommendedName>
        <fullName evidence="6">O-antigen ligase-related domain-containing protein</fullName>
    </recommendedName>
</protein>
<feature type="transmembrane region" description="Helical" evidence="5">
    <location>
        <begin position="215"/>
        <end position="246"/>
    </location>
</feature>
<evidence type="ECO:0000256" key="2">
    <source>
        <dbReference type="ARBA" id="ARBA00022692"/>
    </source>
</evidence>
<comment type="caution">
    <text evidence="7">The sequence shown here is derived from an EMBL/GenBank/DDBJ whole genome shotgun (WGS) entry which is preliminary data.</text>
</comment>
<keyword evidence="3 5" id="KW-1133">Transmembrane helix</keyword>
<feature type="transmembrane region" description="Helical" evidence="5">
    <location>
        <begin position="190"/>
        <end position="208"/>
    </location>
</feature>
<dbReference type="PANTHER" id="PTHR37422">
    <property type="entry name" value="TEICHURONIC ACID BIOSYNTHESIS PROTEIN TUAE"/>
    <property type="match status" value="1"/>
</dbReference>
<evidence type="ECO:0000313" key="8">
    <source>
        <dbReference type="Proteomes" id="UP000192511"/>
    </source>
</evidence>
<keyword evidence="4 5" id="KW-0472">Membrane</keyword>
<feature type="transmembrane region" description="Helical" evidence="5">
    <location>
        <begin position="129"/>
        <end position="145"/>
    </location>
</feature>
<reference evidence="7" key="1">
    <citation type="submission" date="2017-12" db="EMBL/GenBank/DDBJ databases">
        <title>FDA dAtabase for Regulatory Grade micrObial Sequences (FDA-ARGOS): Supporting development and validation of Infectious Disease Dx tests.</title>
        <authorList>
            <person name="Kerrigan L."/>
            <person name="Tallon L.J."/>
            <person name="Sadzewicz L."/>
            <person name="Sengamalay N."/>
            <person name="Ott S."/>
            <person name="Godinez A."/>
            <person name="Nagaraj S."/>
            <person name="Vavikolanu K."/>
            <person name="Vyas G."/>
            <person name="Nadendla S."/>
            <person name="Aluvathingal J."/>
            <person name="Sichtig H."/>
        </authorList>
    </citation>
    <scope>NUCLEOTIDE SEQUENCE [LARGE SCALE GENOMIC DNA]</scope>
    <source>
        <strain evidence="7">FDAARGOS_200</strain>
    </source>
</reference>
<dbReference type="InterPro" id="IPR051533">
    <property type="entry name" value="WaaL-like"/>
</dbReference>
<dbReference type="InterPro" id="IPR007016">
    <property type="entry name" value="O-antigen_ligase-rel_domated"/>
</dbReference>
<feature type="transmembrane region" description="Helical" evidence="5">
    <location>
        <begin position="76"/>
        <end position="94"/>
    </location>
</feature>
<gene>
    <name evidence="7" type="ORF">A6J39_020490</name>
</gene>
<evidence type="ECO:0000256" key="3">
    <source>
        <dbReference type="ARBA" id="ARBA00022989"/>
    </source>
</evidence>
<dbReference type="GO" id="GO:0016020">
    <property type="term" value="C:membrane"/>
    <property type="evidence" value="ECO:0007669"/>
    <property type="project" value="UniProtKB-SubCell"/>
</dbReference>
<feature type="domain" description="O-antigen ligase-related" evidence="6">
    <location>
        <begin position="204"/>
        <end position="345"/>
    </location>
</feature>
<evidence type="ECO:0000256" key="1">
    <source>
        <dbReference type="ARBA" id="ARBA00004141"/>
    </source>
</evidence>
<feature type="transmembrane region" description="Helical" evidence="5">
    <location>
        <begin position="360"/>
        <end position="376"/>
    </location>
</feature>
<evidence type="ECO:0000256" key="5">
    <source>
        <dbReference type="SAM" id="Phobius"/>
    </source>
</evidence>
<dbReference type="Proteomes" id="UP000192511">
    <property type="component" value="Unassembled WGS sequence"/>
</dbReference>
<organism evidence="7 8">
    <name type="scientific">Legionella anisa</name>
    <dbReference type="NCBI Taxonomy" id="28082"/>
    <lineage>
        <taxon>Bacteria</taxon>
        <taxon>Pseudomonadati</taxon>
        <taxon>Pseudomonadota</taxon>
        <taxon>Gammaproteobacteria</taxon>
        <taxon>Legionellales</taxon>
        <taxon>Legionellaceae</taxon>
        <taxon>Legionella</taxon>
    </lineage>
</organism>
<dbReference type="PANTHER" id="PTHR37422:SF17">
    <property type="entry name" value="O-ANTIGEN LIGASE"/>
    <property type="match status" value="1"/>
</dbReference>
<evidence type="ECO:0000259" key="6">
    <source>
        <dbReference type="Pfam" id="PF04932"/>
    </source>
</evidence>
<sequence>MRRNISGDNSLSYLLRWSLFAPIPSWVQFFLIGTLLLFPISSAAKSVFLVLSVGTILFTPGFISDLKSLFSTPWCKALLLLFCIAVISCLWSPASFEQKTLAIEKYSKLLYLPIFVVGFQNATTRQLSIHAFLVAMIIICSVSMLKFHGYLQFITTNADSIFRNHIMTSLMVAFAAYISFLYSYRYPKPARFAYALLGIIFTYQVFFVSASRTGYIIYLLLMFLLVIQLCSWRQAIVGIILISTFFSASYLTSPVMRARVNGIGQQLKEYQNNKRDTDIGVRLQLHDYAHQLFNQHPLLGNGTASFTYYFNKDRPIKFWTWNLLEPHSQYWLVACEFGLVGFGALMYFFFCLIQACRKLDEMKILAFAMLLPYMIGNLSDSLLFYSGSGYFFIFFMAIFLGEELEIKNAKKYLNYYAIQSLKHKEKIYAEL</sequence>
<keyword evidence="2 5" id="KW-0812">Transmembrane</keyword>
<evidence type="ECO:0000256" key="4">
    <source>
        <dbReference type="ARBA" id="ARBA00023136"/>
    </source>
</evidence>
<feature type="transmembrane region" description="Helical" evidence="5">
    <location>
        <begin position="47"/>
        <end position="64"/>
    </location>
</feature>
<feature type="transmembrane region" description="Helical" evidence="5">
    <location>
        <begin position="382"/>
        <end position="401"/>
    </location>
</feature>
<comment type="subcellular location">
    <subcellularLocation>
        <location evidence="1">Membrane</location>
        <topology evidence="1">Multi-pass membrane protein</topology>
    </subcellularLocation>
</comment>
<feature type="transmembrane region" description="Helical" evidence="5">
    <location>
        <begin position="330"/>
        <end position="353"/>
    </location>
</feature>
<dbReference type="AlphaFoldDB" id="A0AAX0WYF3"/>
<dbReference type="Pfam" id="PF04932">
    <property type="entry name" value="Wzy_C"/>
    <property type="match status" value="1"/>
</dbReference>
<feature type="transmembrane region" description="Helical" evidence="5">
    <location>
        <begin position="20"/>
        <end position="40"/>
    </location>
</feature>
<accession>A0AAX0WYF3</accession>
<dbReference type="EMBL" id="NBTX02000004">
    <property type="protein sequence ID" value="PNL63382.1"/>
    <property type="molecule type" value="Genomic_DNA"/>
</dbReference>
<feature type="transmembrane region" description="Helical" evidence="5">
    <location>
        <begin position="166"/>
        <end position="184"/>
    </location>
</feature>
<keyword evidence="8" id="KW-1185">Reference proteome</keyword>
<evidence type="ECO:0000313" key="7">
    <source>
        <dbReference type="EMBL" id="PNL63382.1"/>
    </source>
</evidence>